<name>A0ACC2IT55_9PEZI</name>
<gene>
    <name evidence="1" type="ORF">ONZ43_g4018</name>
</gene>
<comment type="caution">
    <text evidence="1">The sequence shown here is derived from an EMBL/GenBank/DDBJ whole genome shotgun (WGS) entry which is preliminary data.</text>
</comment>
<protein>
    <submittedName>
        <fullName evidence="1">Uncharacterized protein</fullName>
    </submittedName>
</protein>
<evidence type="ECO:0000313" key="2">
    <source>
        <dbReference type="Proteomes" id="UP001153334"/>
    </source>
</evidence>
<dbReference type="EMBL" id="JAPESX010001022">
    <property type="protein sequence ID" value="KAJ8118292.1"/>
    <property type="molecule type" value="Genomic_DNA"/>
</dbReference>
<reference evidence="1" key="1">
    <citation type="submission" date="2022-11" db="EMBL/GenBank/DDBJ databases">
        <title>Genome Sequence of Nemania bipapillata.</title>
        <authorList>
            <person name="Buettner E."/>
        </authorList>
    </citation>
    <scope>NUCLEOTIDE SEQUENCE</scope>
    <source>
        <strain evidence="1">CP14</strain>
    </source>
</reference>
<dbReference type="Proteomes" id="UP001153334">
    <property type="component" value="Unassembled WGS sequence"/>
</dbReference>
<accession>A0ACC2IT55</accession>
<sequence>MANSKIVLFDLPSRKPNHAWSLNTWKTRLVLNYKGIDYETEWLEYPDIKPRLLPHFPNNKEFTVPTVKFPDGTYIMDSWAIAQEIEKQHPLPSLHLESPLRQQYMDLLGKVFGGLRPEYILRVPNVLLNEVNHEYWHATRSASVGMPLEKYVQENSGKKAYEAAAPHLQSITAMLKENDKGIFFLGDTLSFVDIIHAGFLIMFRKLGDDVYQQVLEATGDAETHLKFLEAMKPWTERDDY</sequence>
<evidence type="ECO:0000313" key="1">
    <source>
        <dbReference type="EMBL" id="KAJ8118292.1"/>
    </source>
</evidence>
<keyword evidence="2" id="KW-1185">Reference proteome</keyword>
<organism evidence="1 2">
    <name type="scientific">Nemania bipapillata</name>
    <dbReference type="NCBI Taxonomy" id="110536"/>
    <lineage>
        <taxon>Eukaryota</taxon>
        <taxon>Fungi</taxon>
        <taxon>Dikarya</taxon>
        <taxon>Ascomycota</taxon>
        <taxon>Pezizomycotina</taxon>
        <taxon>Sordariomycetes</taxon>
        <taxon>Xylariomycetidae</taxon>
        <taxon>Xylariales</taxon>
        <taxon>Xylariaceae</taxon>
        <taxon>Nemania</taxon>
    </lineage>
</organism>
<proteinExistence type="predicted"/>